<keyword evidence="3" id="KW-1185">Reference proteome</keyword>
<dbReference type="Proteomes" id="UP001176961">
    <property type="component" value="Unassembled WGS sequence"/>
</dbReference>
<dbReference type="Pfam" id="PF01607">
    <property type="entry name" value="CBM_14"/>
    <property type="match status" value="2"/>
</dbReference>
<proteinExistence type="predicted"/>
<sequence length="382" mass="42091">MMCPSNMVFNEKKVALDYLENCLKAPIAPSLPVSTDLVQSVVQHTTSEMTLEEIDRSGKKNGYYSEGCSSTFVLCNDGVAVTMKCPAPLVFDQKKGQCDYLENCNKKSSPLPLASTVYKPQAPFVPDVVDCTGKPNGYCANGCSPSFAYCLDGVATPMRCPPSSVSKQNKGQCDFAERCSTKVPLPGTVSVPHQTPVPVVQQPARLWCNNGPCACGATTPLRLWCNNRHLRSQASYPSTVSSTVVVSFKDHSTPLVFFRKLVFKDLTCYNREEILLGWMLFRICLLFRGRGFIFRESSSYRHISSLALFVCGSAQRVWPTMRRLDIATIRKTVAVDPAESVLKPSKVLTVTVTIRGADSTTWVFATKFKLNLHYCSGHSCKG</sequence>
<dbReference type="Gene3D" id="2.170.140.10">
    <property type="entry name" value="Chitin binding domain"/>
    <property type="match status" value="1"/>
</dbReference>
<protein>
    <recommendedName>
        <fullName evidence="1">Chitin-binding type-2 domain-containing protein</fullName>
    </recommendedName>
</protein>
<reference evidence="2" key="1">
    <citation type="submission" date="2023-07" db="EMBL/GenBank/DDBJ databases">
        <authorList>
            <consortium name="CYATHOMIX"/>
        </authorList>
    </citation>
    <scope>NUCLEOTIDE SEQUENCE</scope>
    <source>
        <strain evidence="2">N/A</strain>
    </source>
</reference>
<evidence type="ECO:0000313" key="2">
    <source>
        <dbReference type="EMBL" id="CAJ0610521.1"/>
    </source>
</evidence>
<dbReference type="SUPFAM" id="SSF57625">
    <property type="entry name" value="Invertebrate chitin-binding proteins"/>
    <property type="match status" value="2"/>
</dbReference>
<dbReference type="PROSITE" id="PS50940">
    <property type="entry name" value="CHIT_BIND_II"/>
    <property type="match status" value="1"/>
</dbReference>
<name>A0AA36MFB4_CYLNA</name>
<dbReference type="EMBL" id="CATQJL010000326">
    <property type="protein sequence ID" value="CAJ0610521.1"/>
    <property type="molecule type" value="Genomic_DNA"/>
</dbReference>
<feature type="domain" description="Chitin-binding type-2" evidence="1">
    <location>
        <begin position="50"/>
        <end position="106"/>
    </location>
</feature>
<organism evidence="2 3">
    <name type="scientific">Cylicocyclus nassatus</name>
    <name type="common">Nematode worm</name>
    <dbReference type="NCBI Taxonomy" id="53992"/>
    <lineage>
        <taxon>Eukaryota</taxon>
        <taxon>Metazoa</taxon>
        <taxon>Ecdysozoa</taxon>
        <taxon>Nematoda</taxon>
        <taxon>Chromadorea</taxon>
        <taxon>Rhabditida</taxon>
        <taxon>Rhabditina</taxon>
        <taxon>Rhabditomorpha</taxon>
        <taxon>Strongyloidea</taxon>
        <taxon>Strongylidae</taxon>
        <taxon>Cylicocyclus</taxon>
    </lineage>
</organism>
<dbReference type="AlphaFoldDB" id="A0AA36MFB4"/>
<dbReference type="InterPro" id="IPR036508">
    <property type="entry name" value="Chitin-bd_dom_sf"/>
</dbReference>
<dbReference type="SMART" id="SM00494">
    <property type="entry name" value="ChtBD2"/>
    <property type="match status" value="2"/>
</dbReference>
<evidence type="ECO:0000313" key="3">
    <source>
        <dbReference type="Proteomes" id="UP001176961"/>
    </source>
</evidence>
<dbReference type="InterPro" id="IPR002557">
    <property type="entry name" value="Chitin-bd_dom"/>
</dbReference>
<gene>
    <name evidence="2" type="ORF">CYNAS_LOCUS22504</name>
</gene>
<dbReference type="GO" id="GO:0005576">
    <property type="term" value="C:extracellular region"/>
    <property type="evidence" value="ECO:0007669"/>
    <property type="project" value="InterPro"/>
</dbReference>
<evidence type="ECO:0000259" key="1">
    <source>
        <dbReference type="PROSITE" id="PS50940"/>
    </source>
</evidence>
<accession>A0AA36MFB4</accession>
<dbReference type="GO" id="GO:0008061">
    <property type="term" value="F:chitin binding"/>
    <property type="evidence" value="ECO:0007669"/>
    <property type="project" value="InterPro"/>
</dbReference>
<comment type="caution">
    <text evidence="2">The sequence shown here is derived from an EMBL/GenBank/DDBJ whole genome shotgun (WGS) entry which is preliminary data.</text>
</comment>